<evidence type="ECO:0000313" key="1">
    <source>
        <dbReference type="EMBL" id="MBK1869100.1"/>
    </source>
</evidence>
<dbReference type="EMBL" id="JAENHL010000007">
    <property type="protein sequence ID" value="MBK1869100.1"/>
    <property type="molecule type" value="Genomic_DNA"/>
</dbReference>
<keyword evidence="2" id="KW-1185">Reference proteome</keyword>
<organism evidence="1 2">
    <name type="scientific">Taklimakanibacter albus</name>
    <dbReference type="NCBI Taxonomy" id="2800327"/>
    <lineage>
        <taxon>Bacteria</taxon>
        <taxon>Pseudomonadati</taxon>
        <taxon>Pseudomonadota</taxon>
        <taxon>Alphaproteobacteria</taxon>
        <taxon>Hyphomicrobiales</taxon>
        <taxon>Aestuariivirgaceae</taxon>
        <taxon>Taklimakanibacter</taxon>
    </lineage>
</organism>
<gene>
    <name evidence="1" type="ORF">JHL16_22260</name>
</gene>
<comment type="caution">
    <text evidence="1">The sequence shown here is derived from an EMBL/GenBank/DDBJ whole genome shotgun (WGS) entry which is preliminary data.</text>
</comment>
<reference evidence="1" key="1">
    <citation type="submission" date="2021-01" db="EMBL/GenBank/DDBJ databases">
        <authorList>
            <person name="Sun Q."/>
        </authorList>
    </citation>
    <scope>NUCLEOTIDE SEQUENCE</scope>
    <source>
        <strain evidence="1">YIM B02566</strain>
    </source>
</reference>
<proteinExistence type="predicted"/>
<sequence>MSADSPVTADVLLPLALEGPYTYAVPPGLSVAPGDYVEVPLGPRSFIGCVWKIGEGDGGGKTLRPIVQKFDLPPLSDTHRAFIDWVAQYYLEPLGNVLRLCLRAPGAFGEAKGDVAYRIGPNQPAKLTAQRARVLDIAREGLAMKASELAELAGVGTSVVKMLAKAGALEVVALPPHRAFPAPDPSAGKLALSEAQEEAARELRALVTRRAQGTLLLDGVTGSGKTEVYFEAMASALASGRQVLLLLPEIALTQQFIERVERRFGAAPATWHSGMRPRERERVWRGVADGGARIVVGARSALFLPWARLGLVVVDEEHESAYKQEDGVPYHARDMAIVYGALGKFPIVLASATPSLESLVNAERGRYTHVQLAVRHGAAELPPSHIIDMRQAAPQSGSWLSDPLANAVSETLAKGDQALLFLNRRGYAPLTLCRACGHRFDCPNCAASLVEHRFRKQLMCHHCGHTEAIPGQCPKCETPGKLVPCGPGVERLAEEVAQRFPEARLTILSSDLARGTLLKDAIREVTDGVHNLVIGTQLVAKGHHFPHLTLVGVVDADFALDSSDPRAGERSWAQMAQVAGRAGRGEKPGRALIQTYRPDHPLMRALAEGDRDGFLTEEKRLREGADLPPYGHLAAIVISGRDGHETERFARSLQPLAPYGEGVHVLGPAPAPLHLVRGLHRWRFLVRARRGINVQAYLKAWLGDIKPKGSLRLAIDVDPYNFL</sequence>
<dbReference type="Proteomes" id="UP000616151">
    <property type="component" value="Unassembled WGS sequence"/>
</dbReference>
<evidence type="ECO:0000313" key="2">
    <source>
        <dbReference type="Proteomes" id="UP000616151"/>
    </source>
</evidence>
<accession>A0ACC5R909</accession>
<name>A0ACC5R909_9HYPH</name>
<protein>
    <submittedName>
        <fullName evidence="1">Primosomal protein N</fullName>
    </submittedName>
</protein>